<sequence length="116" mass="13496">MKIIKVLPKTLKGGYKPIINRFNDTKPPGCNPIRELCVWEGGFEIDLEEPFLEDAKLKMINNPILDKNSLVRQVRWSDGKLSNFHYNSLTEEQTMLLFQALQFILGEENVVWFDLI</sequence>
<dbReference type="AlphaFoldDB" id="A0A6C0HQ08"/>
<reference evidence="1" key="1">
    <citation type="journal article" date="2020" name="Nature">
        <title>Giant virus diversity and host interactions through global metagenomics.</title>
        <authorList>
            <person name="Schulz F."/>
            <person name="Roux S."/>
            <person name="Paez-Espino D."/>
            <person name="Jungbluth S."/>
            <person name="Walsh D.A."/>
            <person name="Denef V.J."/>
            <person name="McMahon K.D."/>
            <person name="Konstantinidis K.T."/>
            <person name="Eloe-Fadrosh E.A."/>
            <person name="Kyrpides N.C."/>
            <person name="Woyke T."/>
        </authorList>
    </citation>
    <scope>NUCLEOTIDE SEQUENCE</scope>
    <source>
        <strain evidence="1">GVMAG-M-3300023184-161</strain>
    </source>
</reference>
<proteinExistence type="predicted"/>
<protein>
    <submittedName>
        <fullName evidence="1">Uncharacterized protein</fullName>
    </submittedName>
</protein>
<dbReference type="EMBL" id="MN739997">
    <property type="protein sequence ID" value="QHT82195.1"/>
    <property type="molecule type" value="Genomic_DNA"/>
</dbReference>
<accession>A0A6C0HQ08</accession>
<evidence type="ECO:0000313" key="1">
    <source>
        <dbReference type="EMBL" id="QHT82195.1"/>
    </source>
</evidence>
<organism evidence="1">
    <name type="scientific">viral metagenome</name>
    <dbReference type="NCBI Taxonomy" id="1070528"/>
    <lineage>
        <taxon>unclassified sequences</taxon>
        <taxon>metagenomes</taxon>
        <taxon>organismal metagenomes</taxon>
    </lineage>
</organism>
<name>A0A6C0HQ08_9ZZZZ</name>